<reference evidence="9" key="1">
    <citation type="submission" date="2017-04" db="EMBL/GenBank/DDBJ databases">
        <authorList>
            <person name="Varghese N."/>
            <person name="Submissions S."/>
        </authorList>
    </citation>
    <scope>NUCLEOTIDE SEQUENCE [LARGE SCALE GENOMIC DNA]</scope>
    <source>
        <strain evidence="9">RKEM611</strain>
    </source>
</reference>
<evidence type="ECO:0000259" key="7">
    <source>
        <dbReference type="Pfam" id="PF00892"/>
    </source>
</evidence>
<dbReference type="RefSeq" id="WP_132316876.1">
    <property type="nucleotide sequence ID" value="NZ_FWZT01000004.1"/>
</dbReference>
<keyword evidence="9" id="KW-1185">Reference proteome</keyword>
<dbReference type="PANTHER" id="PTHR32322:SF18">
    <property type="entry name" value="S-ADENOSYLMETHIONINE_S-ADENOSYLHOMOCYSTEINE TRANSPORTER"/>
    <property type="match status" value="1"/>
</dbReference>
<dbReference type="AlphaFoldDB" id="A0A1Y6BFZ5"/>
<feature type="domain" description="EamA" evidence="7">
    <location>
        <begin position="135"/>
        <end position="266"/>
    </location>
</feature>
<feature type="transmembrane region" description="Helical" evidence="6">
    <location>
        <begin position="247"/>
        <end position="265"/>
    </location>
</feature>
<feature type="domain" description="EamA" evidence="7">
    <location>
        <begin position="3"/>
        <end position="123"/>
    </location>
</feature>
<dbReference type="PANTHER" id="PTHR32322">
    <property type="entry name" value="INNER MEMBRANE TRANSPORTER"/>
    <property type="match status" value="1"/>
</dbReference>
<dbReference type="GO" id="GO:0005886">
    <property type="term" value="C:plasma membrane"/>
    <property type="evidence" value="ECO:0007669"/>
    <property type="project" value="UniProtKB-SubCell"/>
</dbReference>
<evidence type="ECO:0000313" key="9">
    <source>
        <dbReference type="Proteomes" id="UP000192907"/>
    </source>
</evidence>
<evidence type="ECO:0000256" key="4">
    <source>
        <dbReference type="ARBA" id="ARBA00022989"/>
    </source>
</evidence>
<evidence type="ECO:0000256" key="1">
    <source>
        <dbReference type="ARBA" id="ARBA00004651"/>
    </source>
</evidence>
<feature type="transmembrane region" description="Helical" evidence="6">
    <location>
        <begin position="83"/>
        <end position="102"/>
    </location>
</feature>
<protein>
    <submittedName>
        <fullName evidence="8">Permease of the drug/metabolite transporter (DMT) superfamily</fullName>
    </submittedName>
</protein>
<keyword evidence="4 6" id="KW-1133">Transmembrane helix</keyword>
<dbReference type="STRING" id="1513793.SAMN06296036_10495"/>
<name>A0A1Y6BFZ5_9BACT</name>
<feature type="transmembrane region" description="Helical" evidence="6">
    <location>
        <begin position="223"/>
        <end position="241"/>
    </location>
</feature>
<evidence type="ECO:0000313" key="8">
    <source>
        <dbReference type="EMBL" id="SMF05775.1"/>
    </source>
</evidence>
<feature type="transmembrane region" description="Helical" evidence="6">
    <location>
        <begin position="194"/>
        <end position="216"/>
    </location>
</feature>
<comment type="subcellular location">
    <subcellularLocation>
        <location evidence="1">Cell membrane</location>
        <topology evidence="1">Multi-pass membrane protein</topology>
    </subcellularLocation>
</comment>
<evidence type="ECO:0000256" key="2">
    <source>
        <dbReference type="ARBA" id="ARBA00022475"/>
    </source>
</evidence>
<dbReference type="EMBL" id="FWZT01000004">
    <property type="protein sequence ID" value="SMF05775.1"/>
    <property type="molecule type" value="Genomic_DNA"/>
</dbReference>
<dbReference type="InterPro" id="IPR037185">
    <property type="entry name" value="EmrE-like"/>
</dbReference>
<feature type="transmembrane region" description="Helical" evidence="6">
    <location>
        <begin position="134"/>
        <end position="153"/>
    </location>
</feature>
<dbReference type="OrthoDB" id="7065924at2"/>
<feature type="transmembrane region" description="Helical" evidence="6">
    <location>
        <begin position="160"/>
        <end position="182"/>
    </location>
</feature>
<evidence type="ECO:0000256" key="6">
    <source>
        <dbReference type="SAM" id="Phobius"/>
    </source>
</evidence>
<dbReference type="InterPro" id="IPR050638">
    <property type="entry name" value="AA-Vitamin_Transporters"/>
</dbReference>
<accession>A0A1Y6BFZ5</accession>
<evidence type="ECO:0000256" key="5">
    <source>
        <dbReference type="ARBA" id="ARBA00023136"/>
    </source>
</evidence>
<dbReference type="Pfam" id="PF00892">
    <property type="entry name" value="EamA"/>
    <property type="match status" value="2"/>
</dbReference>
<organism evidence="8 9">
    <name type="scientific">Pseudobacteriovorax antillogorgiicola</name>
    <dbReference type="NCBI Taxonomy" id="1513793"/>
    <lineage>
        <taxon>Bacteria</taxon>
        <taxon>Pseudomonadati</taxon>
        <taxon>Bdellovibrionota</taxon>
        <taxon>Oligoflexia</taxon>
        <taxon>Oligoflexales</taxon>
        <taxon>Pseudobacteriovoracaceae</taxon>
        <taxon>Pseudobacteriovorax</taxon>
    </lineage>
</organism>
<keyword evidence="3 6" id="KW-0812">Transmembrane</keyword>
<feature type="transmembrane region" description="Helical" evidence="6">
    <location>
        <begin position="53"/>
        <end position="71"/>
    </location>
</feature>
<dbReference type="Proteomes" id="UP000192907">
    <property type="component" value="Unassembled WGS sequence"/>
</dbReference>
<proteinExistence type="predicted"/>
<keyword evidence="5 6" id="KW-0472">Membrane</keyword>
<keyword evidence="2" id="KW-1003">Cell membrane</keyword>
<sequence>MFAGLFTIALWSSLAVLSAQLSQIPSFQLTGLTLSMGGLLSLPWHSEWQFKPAFIALGIYGLFGYHFFLFSSFKLAPIVEANVIQYLWPLLIVLLSPIIAHSQIGLRHILGGTFGFFGVVLMLMERLHDPSGMIWGYVLAFAAAMIWSSYSLLVKRVGRINSATVGLCCLISGLLALVLSLATEVPYNPNETEWLYLILAGFGPLGLSFYTWNIAIKQIEPKILGGLSYLTPLLSTLWLVLLTDDCLSAMQLLASCFIVGGSILSSMKIKTGEESWAHQLLRAIAKWRHQGTPP</sequence>
<evidence type="ECO:0000256" key="3">
    <source>
        <dbReference type="ARBA" id="ARBA00022692"/>
    </source>
</evidence>
<dbReference type="InterPro" id="IPR000620">
    <property type="entry name" value="EamA_dom"/>
</dbReference>
<gene>
    <name evidence="8" type="ORF">SAMN06296036_10495</name>
</gene>
<dbReference type="SUPFAM" id="SSF103481">
    <property type="entry name" value="Multidrug resistance efflux transporter EmrE"/>
    <property type="match status" value="2"/>
</dbReference>